<evidence type="ECO:0000313" key="1">
    <source>
        <dbReference type="EMBL" id="MFC0843432.1"/>
    </source>
</evidence>
<protein>
    <submittedName>
        <fullName evidence="1">Uncharacterized protein</fullName>
    </submittedName>
</protein>
<organism evidence="1 2">
    <name type="scientific">Streptomyces noboritoensis</name>
    <dbReference type="NCBI Taxonomy" id="67337"/>
    <lineage>
        <taxon>Bacteria</taxon>
        <taxon>Bacillati</taxon>
        <taxon>Actinomycetota</taxon>
        <taxon>Actinomycetes</taxon>
        <taxon>Kitasatosporales</taxon>
        <taxon>Streptomycetaceae</taxon>
        <taxon>Streptomyces</taxon>
    </lineage>
</organism>
<name>A0ABV6TCB1_9ACTN</name>
<sequence>MPHSPAAGPGRGLVRLIVDGDGRALSLRQSNRQPGRLTISAALPDESQVSPPSIGVTASSARHVAHEITRRLYPLHTQAIEHAGELAALKQAEGDARRTVADAVAGALPGAQVTQQHRRTKILWEHAFRPPGHSGPALLDSICVVIGPSGKGEVSVDASGHPDCVVPMLAAFATAVRTRERQVSGGFPTPENTLL</sequence>
<keyword evidence="2" id="KW-1185">Reference proteome</keyword>
<reference evidence="1 2" key="1">
    <citation type="submission" date="2024-09" db="EMBL/GenBank/DDBJ databases">
        <authorList>
            <person name="Sun Q."/>
            <person name="Mori K."/>
        </authorList>
    </citation>
    <scope>NUCLEOTIDE SEQUENCE [LARGE SCALE GENOMIC DNA]</scope>
    <source>
        <strain evidence="1 2">JCM 4557</strain>
    </source>
</reference>
<proteinExistence type="predicted"/>
<comment type="caution">
    <text evidence="1">The sequence shown here is derived from an EMBL/GenBank/DDBJ whole genome shotgun (WGS) entry which is preliminary data.</text>
</comment>
<accession>A0ABV6TCB1</accession>
<dbReference type="Proteomes" id="UP001589887">
    <property type="component" value="Unassembled WGS sequence"/>
</dbReference>
<dbReference type="EMBL" id="JBHMQV010000007">
    <property type="protein sequence ID" value="MFC0843432.1"/>
    <property type="molecule type" value="Genomic_DNA"/>
</dbReference>
<evidence type="ECO:0000313" key="2">
    <source>
        <dbReference type="Proteomes" id="UP001589887"/>
    </source>
</evidence>
<gene>
    <name evidence="1" type="ORF">ACFH04_06750</name>
</gene>
<dbReference type="RefSeq" id="WP_394317209.1">
    <property type="nucleotide sequence ID" value="NZ_JBHMQV010000007.1"/>
</dbReference>